<reference evidence="1" key="1">
    <citation type="submission" date="2019-10" db="EMBL/GenBank/DDBJ databases">
        <authorList>
            <consortium name="DOE Joint Genome Institute"/>
            <person name="Kuo A."/>
            <person name="Miyauchi S."/>
            <person name="Kiss E."/>
            <person name="Drula E."/>
            <person name="Kohler A."/>
            <person name="Sanchez-Garcia M."/>
            <person name="Andreopoulos B."/>
            <person name="Barry K.W."/>
            <person name="Bonito G."/>
            <person name="Buee M."/>
            <person name="Carver A."/>
            <person name="Chen C."/>
            <person name="Cichocki N."/>
            <person name="Clum A."/>
            <person name="Culley D."/>
            <person name="Crous P.W."/>
            <person name="Fauchery L."/>
            <person name="Girlanda M."/>
            <person name="Hayes R."/>
            <person name="Keri Z."/>
            <person name="LaButti K."/>
            <person name="Lipzen A."/>
            <person name="Lombard V."/>
            <person name="Magnuson J."/>
            <person name="Maillard F."/>
            <person name="Morin E."/>
            <person name="Murat C."/>
            <person name="Nolan M."/>
            <person name="Ohm R."/>
            <person name="Pangilinan J."/>
            <person name="Pereira M."/>
            <person name="Perotto S."/>
            <person name="Peter M."/>
            <person name="Riley R."/>
            <person name="Sitrit Y."/>
            <person name="Stielow B."/>
            <person name="Szollosi G."/>
            <person name="Zifcakova L."/>
            <person name="Stursova M."/>
            <person name="Spatafora J.W."/>
            <person name="Tedersoo L."/>
            <person name="Vaario L.-M."/>
            <person name="Yamada A."/>
            <person name="Yan M."/>
            <person name="Wang P."/>
            <person name="Xu J."/>
            <person name="Bruns T."/>
            <person name="Baldrian P."/>
            <person name="Vilgalys R."/>
            <person name="Henrissat B."/>
            <person name="Grigoriev I.V."/>
            <person name="Hibbett D."/>
            <person name="Nagy L.G."/>
            <person name="Martin F.M."/>
        </authorList>
    </citation>
    <scope>NUCLEOTIDE SEQUENCE</scope>
    <source>
        <strain evidence="1">Prilba</strain>
    </source>
</reference>
<dbReference type="OrthoDB" id="6109at2759"/>
<name>A0A9P5MLP2_9AGAM</name>
<accession>A0A9P5MLP2</accession>
<reference evidence="1" key="2">
    <citation type="journal article" date="2020" name="Nat. Commun.">
        <title>Large-scale genome sequencing of mycorrhizal fungi provides insights into the early evolution of symbiotic traits.</title>
        <authorList>
            <person name="Miyauchi S."/>
            <person name="Kiss E."/>
            <person name="Kuo A."/>
            <person name="Drula E."/>
            <person name="Kohler A."/>
            <person name="Sanchez-Garcia M."/>
            <person name="Morin E."/>
            <person name="Andreopoulos B."/>
            <person name="Barry K.W."/>
            <person name="Bonito G."/>
            <person name="Buee M."/>
            <person name="Carver A."/>
            <person name="Chen C."/>
            <person name="Cichocki N."/>
            <person name="Clum A."/>
            <person name="Culley D."/>
            <person name="Crous P.W."/>
            <person name="Fauchery L."/>
            <person name="Girlanda M."/>
            <person name="Hayes R.D."/>
            <person name="Keri Z."/>
            <person name="LaButti K."/>
            <person name="Lipzen A."/>
            <person name="Lombard V."/>
            <person name="Magnuson J."/>
            <person name="Maillard F."/>
            <person name="Murat C."/>
            <person name="Nolan M."/>
            <person name="Ohm R.A."/>
            <person name="Pangilinan J."/>
            <person name="Pereira M.F."/>
            <person name="Perotto S."/>
            <person name="Peter M."/>
            <person name="Pfister S."/>
            <person name="Riley R."/>
            <person name="Sitrit Y."/>
            <person name="Stielow J.B."/>
            <person name="Szollosi G."/>
            <person name="Zifcakova L."/>
            <person name="Stursova M."/>
            <person name="Spatafora J.W."/>
            <person name="Tedersoo L."/>
            <person name="Vaario L.M."/>
            <person name="Yamada A."/>
            <person name="Yan M."/>
            <person name="Wang P."/>
            <person name="Xu J."/>
            <person name="Bruns T."/>
            <person name="Baldrian P."/>
            <person name="Vilgalys R."/>
            <person name="Dunand C."/>
            <person name="Henrissat B."/>
            <person name="Grigoriev I.V."/>
            <person name="Hibbett D."/>
            <person name="Nagy L.G."/>
            <person name="Martin F.M."/>
        </authorList>
    </citation>
    <scope>NUCLEOTIDE SEQUENCE</scope>
    <source>
        <strain evidence="1">Prilba</strain>
    </source>
</reference>
<protein>
    <submittedName>
        <fullName evidence="1">Uncharacterized protein</fullName>
    </submittedName>
</protein>
<proteinExistence type="predicted"/>
<sequence length="342" mass="36550">MPSQRCPSINRKRISTPWTKVLGQALGGVVILMSNAVICVDQATWRVALSVNGLAAVQEQYAHPSHTKLVGMCELRLEGVQMVFVEEQTLFIVPVDGTIVPFEFVVDGKVVLRLVVGKALVQTAPPMVVRKTANVEEPVTDADDMATSGPAAVVDTGNSMNTDNDIDICGLSSPDPLHSASTVPSAKTQTVIHLSLCNSLPAYRRITDLTFALGKNVDCLVLELVTATGSALLGSFTLFQHDLPTRTKHKLHATGSTRGLWSLPVHTVVKVNGVLPVDTGQFGTRTPKGGIMIMTHIQGVTVGASSFFPGTAILHVLSNAIRVLELDCTVQQIIKDMEGNSQ</sequence>
<evidence type="ECO:0000313" key="1">
    <source>
        <dbReference type="EMBL" id="KAF8468514.1"/>
    </source>
</evidence>
<dbReference type="EMBL" id="WHVB01000032">
    <property type="protein sequence ID" value="KAF8468514.1"/>
    <property type="molecule type" value="Genomic_DNA"/>
</dbReference>
<gene>
    <name evidence="1" type="ORF">DFH94DRAFT_816589</name>
</gene>
<dbReference type="AlphaFoldDB" id="A0A9P5MLP2"/>
<organism evidence="1 2">
    <name type="scientific">Russula ochroleuca</name>
    <dbReference type="NCBI Taxonomy" id="152965"/>
    <lineage>
        <taxon>Eukaryota</taxon>
        <taxon>Fungi</taxon>
        <taxon>Dikarya</taxon>
        <taxon>Basidiomycota</taxon>
        <taxon>Agaricomycotina</taxon>
        <taxon>Agaricomycetes</taxon>
        <taxon>Russulales</taxon>
        <taxon>Russulaceae</taxon>
        <taxon>Russula</taxon>
    </lineage>
</organism>
<dbReference type="Proteomes" id="UP000759537">
    <property type="component" value="Unassembled WGS sequence"/>
</dbReference>
<comment type="caution">
    <text evidence="1">The sequence shown here is derived from an EMBL/GenBank/DDBJ whole genome shotgun (WGS) entry which is preliminary data.</text>
</comment>
<keyword evidence="2" id="KW-1185">Reference proteome</keyword>
<evidence type="ECO:0000313" key="2">
    <source>
        <dbReference type="Proteomes" id="UP000759537"/>
    </source>
</evidence>